<comment type="subunit">
    <text evidence="7">The complex comprises the extracytoplasmic solute receptor protein and the two transmembrane proteins.</text>
</comment>
<keyword evidence="6 7" id="KW-0472">Membrane</keyword>
<evidence type="ECO:0000256" key="2">
    <source>
        <dbReference type="ARBA" id="ARBA00022448"/>
    </source>
</evidence>
<keyword evidence="5 7" id="KW-1133">Transmembrane helix</keyword>
<keyword evidence="3" id="KW-1003">Cell membrane</keyword>
<evidence type="ECO:0000313" key="9">
    <source>
        <dbReference type="EMBL" id="MFC3002235.1"/>
    </source>
</evidence>
<evidence type="ECO:0000256" key="3">
    <source>
        <dbReference type="ARBA" id="ARBA00022475"/>
    </source>
</evidence>
<evidence type="ECO:0000259" key="8">
    <source>
        <dbReference type="Pfam" id="PF04290"/>
    </source>
</evidence>
<sequence>MAELDSISDAAQEEAARPPRDAFGLTLWLLNSLGTLMIAAMMVLIVSDVVGRSFFNAPLDGVAEISAKLIVAIVFLQLPAAIHWQRMTRADMFLNRLAARSPRAAQALEAVFAAIGVFVFWVIFDATLPQFLDSWEQAEFFGVQGVWTLPTWPIRLAILVGCAGAALASLMQVAMGLKRAFTGQPA</sequence>
<evidence type="ECO:0000256" key="6">
    <source>
        <dbReference type="ARBA" id="ARBA00023136"/>
    </source>
</evidence>
<feature type="transmembrane region" description="Helical" evidence="7">
    <location>
        <begin position="156"/>
        <end position="177"/>
    </location>
</feature>
<gene>
    <name evidence="9" type="ORF">ACFOD3_20210</name>
</gene>
<protein>
    <recommendedName>
        <fullName evidence="7">TRAP transporter small permease protein</fullName>
    </recommendedName>
</protein>
<dbReference type="Proteomes" id="UP001595420">
    <property type="component" value="Unassembled WGS sequence"/>
</dbReference>
<feature type="transmembrane region" description="Helical" evidence="7">
    <location>
        <begin position="65"/>
        <end position="84"/>
    </location>
</feature>
<evidence type="ECO:0000256" key="5">
    <source>
        <dbReference type="ARBA" id="ARBA00022989"/>
    </source>
</evidence>
<dbReference type="Pfam" id="PF04290">
    <property type="entry name" value="DctQ"/>
    <property type="match status" value="1"/>
</dbReference>
<comment type="function">
    <text evidence="7">Part of the tripartite ATP-independent periplasmic (TRAP) transport system.</text>
</comment>
<organism evidence="9 10">
    <name type="scientific">Falsiroseomonas tokyonensis</name>
    <dbReference type="NCBI Taxonomy" id="430521"/>
    <lineage>
        <taxon>Bacteria</taxon>
        <taxon>Pseudomonadati</taxon>
        <taxon>Pseudomonadota</taxon>
        <taxon>Alphaproteobacteria</taxon>
        <taxon>Acetobacterales</taxon>
        <taxon>Roseomonadaceae</taxon>
        <taxon>Falsiroseomonas</taxon>
    </lineage>
</organism>
<dbReference type="InterPro" id="IPR055348">
    <property type="entry name" value="DctQ"/>
</dbReference>
<feature type="domain" description="Tripartite ATP-independent periplasmic transporters DctQ component" evidence="8">
    <location>
        <begin position="41"/>
        <end position="177"/>
    </location>
</feature>
<keyword evidence="7" id="KW-0997">Cell inner membrane</keyword>
<evidence type="ECO:0000313" key="10">
    <source>
        <dbReference type="Proteomes" id="UP001595420"/>
    </source>
</evidence>
<name>A0ABV7C200_9PROT</name>
<keyword evidence="2 7" id="KW-0813">Transport</keyword>
<accession>A0ABV7C200</accession>
<comment type="subcellular location">
    <subcellularLocation>
        <location evidence="7">Cell inner membrane</location>
        <topology evidence="7">Multi-pass membrane protein</topology>
    </subcellularLocation>
    <subcellularLocation>
        <location evidence="1">Cell membrane</location>
        <topology evidence="1">Multi-pass membrane protein</topology>
    </subcellularLocation>
</comment>
<keyword evidence="10" id="KW-1185">Reference proteome</keyword>
<feature type="transmembrane region" description="Helical" evidence="7">
    <location>
        <begin position="105"/>
        <end position="124"/>
    </location>
</feature>
<keyword evidence="4 7" id="KW-0812">Transmembrane</keyword>
<evidence type="ECO:0000256" key="1">
    <source>
        <dbReference type="ARBA" id="ARBA00004651"/>
    </source>
</evidence>
<reference evidence="10" key="1">
    <citation type="journal article" date="2019" name="Int. J. Syst. Evol. Microbiol.">
        <title>The Global Catalogue of Microorganisms (GCM) 10K type strain sequencing project: providing services to taxonomists for standard genome sequencing and annotation.</title>
        <authorList>
            <consortium name="The Broad Institute Genomics Platform"/>
            <consortium name="The Broad Institute Genome Sequencing Center for Infectious Disease"/>
            <person name="Wu L."/>
            <person name="Ma J."/>
        </authorList>
    </citation>
    <scope>NUCLEOTIDE SEQUENCE [LARGE SCALE GENOMIC DNA]</scope>
    <source>
        <strain evidence="10">CGMCC 1.16855</strain>
    </source>
</reference>
<proteinExistence type="inferred from homology"/>
<comment type="caution">
    <text evidence="9">The sequence shown here is derived from an EMBL/GenBank/DDBJ whole genome shotgun (WGS) entry which is preliminary data.</text>
</comment>
<dbReference type="EMBL" id="JBHRSB010000006">
    <property type="protein sequence ID" value="MFC3002235.1"/>
    <property type="molecule type" value="Genomic_DNA"/>
</dbReference>
<feature type="transmembrane region" description="Helical" evidence="7">
    <location>
        <begin position="22"/>
        <end position="45"/>
    </location>
</feature>
<evidence type="ECO:0000256" key="4">
    <source>
        <dbReference type="ARBA" id="ARBA00022692"/>
    </source>
</evidence>
<comment type="similarity">
    <text evidence="7">Belongs to the TRAP transporter small permease family.</text>
</comment>
<evidence type="ECO:0000256" key="7">
    <source>
        <dbReference type="RuleBase" id="RU369079"/>
    </source>
</evidence>
<dbReference type="RefSeq" id="WP_216838308.1">
    <property type="nucleotide sequence ID" value="NZ_JAFNJS010000006.1"/>
</dbReference>